<evidence type="ECO:0000313" key="1">
    <source>
        <dbReference type="EMBL" id="QEY26188.1"/>
    </source>
</evidence>
<protein>
    <submittedName>
        <fullName evidence="1">Uncharacterized protein</fullName>
    </submittedName>
</protein>
<proteinExistence type="predicted"/>
<dbReference type="KEGG" id="nzl:D0T92_06395"/>
<evidence type="ECO:0000313" key="2">
    <source>
        <dbReference type="Proteomes" id="UP000325713"/>
    </source>
</evidence>
<keyword evidence="2" id="KW-1185">Reference proteome</keyword>
<dbReference type="AlphaFoldDB" id="A0A5J6PTZ1"/>
<dbReference type="Proteomes" id="UP000325713">
    <property type="component" value="Chromosome"/>
</dbReference>
<name>A0A5J6PTZ1_9NEIS</name>
<dbReference type="EMBL" id="CP031700">
    <property type="protein sequence ID" value="QEY26188.1"/>
    <property type="molecule type" value="Genomic_DNA"/>
</dbReference>
<reference evidence="1 2" key="1">
    <citation type="submission" date="2018-08" db="EMBL/GenBank/DDBJ databases">
        <title>Neisseria zalophi ATCC BAA-2455 complete genome.</title>
        <authorList>
            <person name="Veseli I.A."/>
            <person name="Buttler R."/>
            <person name="Mascarenhas dos Santos A.C."/>
            <person name="Pombert J.-F."/>
        </authorList>
    </citation>
    <scope>NUCLEOTIDE SEQUENCE [LARGE SCALE GENOMIC DNA]</scope>
    <source>
        <strain evidence="1 2">ATCC BAA-2455</strain>
    </source>
</reference>
<gene>
    <name evidence="1" type="ORF">D0T92_06395</name>
</gene>
<dbReference type="RefSeq" id="WP_151051256.1">
    <property type="nucleotide sequence ID" value="NZ_CP031700.1"/>
</dbReference>
<sequence length="183" mass="21815">MQLSYVAISKMSNKEIINYLVNVEQKDLQAALEYISINLDSSRFPTFIDKDTFSFISCLFTHKKIIQNRGFFYWIVDFENSDLNFSKIDKTDRFNLIKEIMSLCEFYEELNTSEVGRFIIRCLLINKIERMEYINISKNNLNKAKLNFIDILYFMLLEYESYKELTESEKIKITDFLKEVSAM</sequence>
<organism evidence="1 2">
    <name type="scientific">Neisseria zalophi</name>
    <dbReference type="NCBI Taxonomy" id="640030"/>
    <lineage>
        <taxon>Bacteria</taxon>
        <taxon>Pseudomonadati</taxon>
        <taxon>Pseudomonadota</taxon>
        <taxon>Betaproteobacteria</taxon>
        <taxon>Neisseriales</taxon>
        <taxon>Neisseriaceae</taxon>
        <taxon>Neisseria</taxon>
    </lineage>
</organism>
<accession>A0A5J6PTZ1</accession>